<reference evidence="9" key="1">
    <citation type="submission" date="2021-02" db="EMBL/GenBank/DDBJ databases">
        <authorList>
            <person name="Nowell W R."/>
        </authorList>
    </citation>
    <scope>NUCLEOTIDE SEQUENCE</scope>
    <source>
        <strain evidence="9">Ploen Becks lab</strain>
    </source>
</reference>
<keyword evidence="7 8" id="KW-0472">Membrane</keyword>
<feature type="transmembrane region" description="Helical" evidence="8">
    <location>
        <begin position="80"/>
        <end position="103"/>
    </location>
</feature>
<feature type="transmembrane region" description="Helical" evidence="8">
    <location>
        <begin position="43"/>
        <end position="60"/>
    </location>
</feature>
<accession>A0A813W5Z0</accession>
<organism evidence="9 10">
    <name type="scientific">Brachionus calyciflorus</name>
    <dbReference type="NCBI Taxonomy" id="104777"/>
    <lineage>
        <taxon>Eukaryota</taxon>
        <taxon>Metazoa</taxon>
        <taxon>Spiralia</taxon>
        <taxon>Gnathifera</taxon>
        <taxon>Rotifera</taxon>
        <taxon>Eurotatoria</taxon>
        <taxon>Monogononta</taxon>
        <taxon>Pseudotrocha</taxon>
        <taxon>Ploima</taxon>
        <taxon>Brachionidae</taxon>
        <taxon>Brachionus</taxon>
    </lineage>
</organism>
<keyword evidence="4" id="KW-0997">Cell inner membrane</keyword>
<evidence type="ECO:0000256" key="7">
    <source>
        <dbReference type="ARBA" id="ARBA00023136"/>
    </source>
</evidence>
<comment type="caution">
    <text evidence="9">The sequence shown here is derived from an EMBL/GenBank/DDBJ whole genome shotgun (WGS) entry which is preliminary data.</text>
</comment>
<feature type="transmembrane region" description="Helical" evidence="8">
    <location>
        <begin position="309"/>
        <end position="332"/>
    </location>
</feature>
<name>A0A813W5Z0_9BILA</name>
<keyword evidence="6 8" id="KW-1133">Transmembrane helix</keyword>
<evidence type="ECO:0000256" key="5">
    <source>
        <dbReference type="ARBA" id="ARBA00022692"/>
    </source>
</evidence>
<feature type="transmembrane region" description="Helical" evidence="8">
    <location>
        <begin position="370"/>
        <end position="392"/>
    </location>
</feature>
<evidence type="ECO:0000313" key="10">
    <source>
        <dbReference type="Proteomes" id="UP000663879"/>
    </source>
</evidence>
<evidence type="ECO:0008006" key="11">
    <source>
        <dbReference type="Google" id="ProtNLM"/>
    </source>
</evidence>
<gene>
    <name evidence="9" type="ORF">OXX778_LOCUS8828</name>
</gene>
<dbReference type="EMBL" id="CAJNOC010001250">
    <property type="protein sequence ID" value="CAF0848586.1"/>
    <property type="molecule type" value="Genomic_DNA"/>
</dbReference>
<keyword evidence="10" id="KW-1185">Reference proteome</keyword>
<dbReference type="Proteomes" id="UP000663879">
    <property type="component" value="Unassembled WGS sequence"/>
</dbReference>
<feature type="transmembrane region" description="Helical" evidence="8">
    <location>
        <begin position="158"/>
        <end position="176"/>
    </location>
</feature>
<proteinExistence type="predicted"/>
<feature type="transmembrane region" description="Helical" evidence="8">
    <location>
        <begin position="338"/>
        <end position="358"/>
    </location>
</feature>
<keyword evidence="3" id="KW-1003">Cell membrane</keyword>
<evidence type="ECO:0000256" key="1">
    <source>
        <dbReference type="ARBA" id="ARBA00004429"/>
    </source>
</evidence>
<dbReference type="Pfam" id="PF04143">
    <property type="entry name" value="Sulf_transp"/>
    <property type="match status" value="1"/>
</dbReference>
<evidence type="ECO:0000256" key="8">
    <source>
        <dbReference type="SAM" id="Phobius"/>
    </source>
</evidence>
<dbReference type="AlphaFoldDB" id="A0A813W5Z0"/>
<feature type="transmembrane region" description="Helical" evidence="8">
    <location>
        <begin position="249"/>
        <end position="270"/>
    </location>
</feature>
<dbReference type="PANTHER" id="PTHR30574">
    <property type="entry name" value="INNER MEMBRANE PROTEIN YEDE"/>
    <property type="match status" value="1"/>
</dbReference>
<evidence type="ECO:0000313" key="9">
    <source>
        <dbReference type="EMBL" id="CAF0848586.1"/>
    </source>
</evidence>
<dbReference type="OrthoDB" id="10254418at2759"/>
<comment type="subcellular location">
    <subcellularLocation>
        <location evidence="1">Cell inner membrane</location>
        <topology evidence="1">Multi-pass membrane protein</topology>
    </subcellularLocation>
</comment>
<evidence type="ECO:0000256" key="6">
    <source>
        <dbReference type="ARBA" id="ARBA00022989"/>
    </source>
</evidence>
<feature type="transmembrane region" description="Helical" evidence="8">
    <location>
        <begin position="206"/>
        <end position="229"/>
    </location>
</feature>
<dbReference type="PANTHER" id="PTHR30574:SF1">
    <property type="entry name" value="SULPHUR TRANSPORT DOMAIN-CONTAINING PROTEIN"/>
    <property type="match status" value="1"/>
</dbReference>
<keyword evidence="2" id="KW-0813">Transport</keyword>
<evidence type="ECO:0000256" key="4">
    <source>
        <dbReference type="ARBA" id="ARBA00022519"/>
    </source>
</evidence>
<dbReference type="InterPro" id="IPR007272">
    <property type="entry name" value="Sulf_transp_TsuA/YedE"/>
</dbReference>
<protein>
    <recommendedName>
        <fullName evidence="11">Sulphur transport domain-containing protein</fullName>
    </recommendedName>
</protein>
<sequence>MTVNPQETTLNLEQNDTNKNDETTVEIKKNQRKEKIISILKDIKLFLITFIIGFLFGFILEKCKVYEPRYIRQQMIFTKWLMMKMFCSALATSMLSILILNLIAKKRYSKVFETYRDTLKSKSLLTVCSGGLILGIGMTIGGACPGMIFVQLGAGVNYSYLTLIGGILGGLIHGLLSTYLSSSSKPDPIASKAFFELKFINKINHYIIRILFIVMLAVALTLLEIFVPWAKDYQFRDVSKPFFSPTSEVWHPILAGGLLGLLQFFSILIISKSLGTSSSYSTCVSLVFPFKLLEKFPYLKKFRFGLGNYASLLFALSLFLGSLTSALSGGMFNTAAPVHPYQAILGGFCLVFGARLAGGCNTGHGLSGTAHLFIGSMFALVSMFAGGIMLGFHDRTMEFFF</sequence>
<evidence type="ECO:0000256" key="2">
    <source>
        <dbReference type="ARBA" id="ARBA00022448"/>
    </source>
</evidence>
<evidence type="ECO:0000256" key="3">
    <source>
        <dbReference type="ARBA" id="ARBA00022475"/>
    </source>
</evidence>
<keyword evidence="5 8" id="KW-0812">Transmembrane</keyword>
<dbReference type="GO" id="GO:0005886">
    <property type="term" value="C:plasma membrane"/>
    <property type="evidence" value="ECO:0007669"/>
    <property type="project" value="UniProtKB-SubCell"/>
</dbReference>
<feature type="transmembrane region" description="Helical" evidence="8">
    <location>
        <begin position="124"/>
        <end position="152"/>
    </location>
</feature>